<organism evidence="7 8">
    <name type="scientific">Clostridium senegalense</name>
    <dbReference type="NCBI Taxonomy" id="1465809"/>
    <lineage>
        <taxon>Bacteria</taxon>
        <taxon>Bacillati</taxon>
        <taxon>Bacillota</taxon>
        <taxon>Clostridia</taxon>
        <taxon>Eubacteriales</taxon>
        <taxon>Clostridiaceae</taxon>
        <taxon>Clostridium</taxon>
    </lineage>
</organism>
<dbReference type="Proteomes" id="UP000481872">
    <property type="component" value="Unassembled WGS sequence"/>
</dbReference>
<keyword evidence="8" id="KW-1185">Reference proteome</keyword>
<keyword evidence="3 6" id="KW-0812">Transmembrane</keyword>
<evidence type="ECO:0000256" key="4">
    <source>
        <dbReference type="ARBA" id="ARBA00022989"/>
    </source>
</evidence>
<dbReference type="RefSeq" id="WP_199869010.1">
    <property type="nucleotide sequence ID" value="NZ_JAAGPU010000002.1"/>
</dbReference>
<reference evidence="7 8" key="1">
    <citation type="submission" date="2020-02" db="EMBL/GenBank/DDBJ databases">
        <title>Genome assembly of a novel Clostridium senegalense strain.</title>
        <authorList>
            <person name="Gupta T.B."/>
            <person name="Jauregui R."/>
            <person name="Maclean P."/>
            <person name="Nawarathana A."/>
            <person name="Brightwell G."/>
        </authorList>
    </citation>
    <scope>NUCLEOTIDE SEQUENCE [LARGE SCALE GENOMIC DNA]</scope>
    <source>
        <strain evidence="7 8">AGRFS4</strain>
    </source>
</reference>
<feature type="transmembrane region" description="Helical" evidence="6">
    <location>
        <begin position="64"/>
        <end position="80"/>
    </location>
</feature>
<name>A0A6M0H0H7_9CLOT</name>
<evidence type="ECO:0000256" key="1">
    <source>
        <dbReference type="ARBA" id="ARBA00004651"/>
    </source>
</evidence>
<gene>
    <name evidence="7" type="ORF">G3M99_02270</name>
</gene>
<keyword evidence="4 6" id="KW-1133">Transmembrane helix</keyword>
<evidence type="ECO:0000313" key="7">
    <source>
        <dbReference type="EMBL" id="NEU03698.1"/>
    </source>
</evidence>
<dbReference type="Pfam" id="PF06081">
    <property type="entry name" value="ArAE_1"/>
    <property type="match status" value="1"/>
</dbReference>
<evidence type="ECO:0000256" key="3">
    <source>
        <dbReference type="ARBA" id="ARBA00022692"/>
    </source>
</evidence>
<evidence type="ECO:0000256" key="2">
    <source>
        <dbReference type="ARBA" id="ARBA00022475"/>
    </source>
</evidence>
<protein>
    <recommendedName>
        <fullName evidence="9">FUSC family protein</fullName>
    </recommendedName>
</protein>
<proteinExistence type="predicted"/>
<keyword evidence="2" id="KW-1003">Cell membrane</keyword>
<evidence type="ECO:0000313" key="8">
    <source>
        <dbReference type="Proteomes" id="UP000481872"/>
    </source>
</evidence>
<dbReference type="GO" id="GO:0005886">
    <property type="term" value="C:plasma membrane"/>
    <property type="evidence" value="ECO:0007669"/>
    <property type="project" value="UniProtKB-SubCell"/>
</dbReference>
<feature type="transmembrane region" description="Helical" evidence="6">
    <location>
        <begin position="32"/>
        <end position="52"/>
    </location>
</feature>
<evidence type="ECO:0000256" key="5">
    <source>
        <dbReference type="ARBA" id="ARBA00023136"/>
    </source>
</evidence>
<comment type="subcellular location">
    <subcellularLocation>
        <location evidence="1">Cell membrane</location>
        <topology evidence="1">Multi-pass membrane protein</topology>
    </subcellularLocation>
</comment>
<evidence type="ECO:0008006" key="9">
    <source>
        <dbReference type="Google" id="ProtNLM"/>
    </source>
</evidence>
<evidence type="ECO:0000256" key="6">
    <source>
        <dbReference type="SAM" id="Phobius"/>
    </source>
</evidence>
<feature type="transmembrane region" description="Helical" evidence="6">
    <location>
        <begin position="109"/>
        <end position="130"/>
    </location>
</feature>
<dbReference type="EMBL" id="JAAGPU010000002">
    <property type="protein sequence ID" value="NEU03698.1"/>
    <property type="molecule type" value="Genomic_DNA"/>
</dbReference>
<feature type="transmembrane region" description="Helical" evidence="6">
    <location>
        <begin position="7"/>
        <end position="26"/>
    </location>
</feature>
<feature type="transmembrane region" description="Helical" evidence="6">
    <location>
        <begin position="136"/>
        <end position="155"/>
    </location>
</feature>
<keyword evidence="5 6" id="KW-0472">Membrane</keyword>
<sequence length="321" mass="36331">MKLRKSLNGEVIKAIKICIAGLIAVYLSNIVWYAEASTMALTIFLLLASYPSASSSRGYFKKRFLANVYAFLLTAIMHPIFKGSLYGLPIVFFVIIVTYDKFNLNGKISVVSCAAGALILYISSDIVGIVGRFVSILIGGIIAIIVNELILPINLGDIVESSLMNISKDLLLNIESLINSKGVFEQKYDNFKTNLQELSVNLKTLEKDIDVISGGFHLKKYSTKLKKYNYLYQVDMAADNYLNTLFKFNKENLHSKENEREYIIELTEIIYKKHKNILEDKGIGEIINIKIDSNRLDMSNNTNILIISRLIEYLNKINTYY</sequence>
<comment type="caution">
    <text evidence="7">The sequence shown here is derived from an EMBL/GenBank/DDBJ whole genome shotgun (WGS) entry which is preliminary data.</text>
</comment>
<dbReference type="InterPro" id="IPR010343">
    <property type="entry name" value="ArAE_1"/>
</dbReference>
<dbReference type="AlphaFoldDB" id="A0A6M0H0H7"/>
<accession>A0A6M0H0H7</accession>